<dbReference type="Proteomes" id="UP000217141">
    <property type="component" value="Chromosome I"/>
</dbReference>
<accession>A0A249MRE1</accession>
<name>A0A249MRE1_SPHXE</name>
<protein>
    <submittedName>
        <fullName evidence="1">Uncharacterized protein</fullName>
    </submittedName>
</protein>
<sequence>MAIAPYGYAYEKLLGAMEIMATGKGTRPERLARAGKQYLLPIRSPKMHELPDDLASSLDHLFRELTSVPPPTQWDDAFTATAQRMSWQKAERLAEQLFSLFLAVVELRRQAQ</sequence>
<dbReference type="EMBL" id="CP022745">
    <property type="protein sequence ID" value="ASY43920.1"/>
    <property type="molecule type" value="Genomic_DNA"/>
</dbReference>
<proteinExistence type="predicted"/>
<dbReference type="KEGG" id="shyd:CJD35_05225"/>
<organism evidence="1 2">
    <name type="scientific">Sphingobium xenophagum</name>
    <dbReference type="NCBI Taxonomy" id="121428"/>
    <lineage>
        <taxon>Bacteria</taxon>
        <taxon>Pseudomonadati</taxon>
        <taxon>Pseudomonadota</taxon>
        <taxon>Alphaproteobacteria</taxon>
        <taxon>Sphingomonadales</taxon>
        <taxon>Sphingomonadaceae</taxon>
        <taxon>Sphingobium</taxon>
    </lineage>
</organism>
<dbReference type="AlphaFoldDB" id="A0A249MRE1"/>
<dbReference type="RefSeq" id="WP_095686852.1">
    <property type="nucleotide sequence ID" value="NZ_CP022745.1"/>
</dbReference>
<evidence type="ECO:0000313" key="2">
    <source>
        <dbReference type="Proteomes" id="UP000217141"/>
    </source>
</evidence>
<gene>
    <name evidence="1" type="ORF">CJD35_05225</name>
</gene>
<evidence type="ECO:0000313" key="1">
    <source>
        <dbReference type="EMBL" id="ASY43920.1"/>
    </source>
</evidence>
<reference evidence="1 2" key="1">
    <citation type="submission" date="2017-08" db="EMBL/GenBank/DDBJ databases">
        <title>Whole Genome Sequence of Sphingobium hydrophobicum C1: Insights into Adaption to the Electronic-waste Contaminated Sediment.</title>
        <authorList>
            <person name="Song D."/>
            <person name="Chen X."/>
            <person name="Xu M."/>
        </authorList>
    </citation>
    <scope>NUCLEOTIDE SEQUENCE [LARGE SCALE GENOMIC DNA]</scope>
    <source>
        <strain evidence="1 2">C1</strain>
    </source>
</reference>